<feature type="region of interest" description="Disordered" evidence="1">
    <location>
        <begin position="1"/>
        <end position="96"/>
    </location>
</feature>
<feature type="compositionally biased region" description="Basic and acidic residues" evidence="1">
    <location>
        <begin position="51"/>
        <end position="67"/>
    </location>
</feature>
<name>A0A9Q9DY19_CURCL</name>
<dbReference type="AlphaFoldDB" id="A0A9Q9DY19"/>
<proteinExistence type="predicted"/>
<evidence type="ECO:0000313" key="3">
    <source>
        <dbReference type="Proteomes" id="UP001056012"/>
    </source>
</evidence>
<dbReference type="OrthoDB" id="5337308at2759"/>
<sequence>MHSEDAQAGTVTKETLKLTGWEEDAISSEDVSKDWHESLGTADGLMNTDNEVTRVWDHDNHWEDNEGRKRRYTEASMGNSVNGNDGYIIAGSNYVP</sequence>
<dbReference type="EMBL" id="CP089280">
    <property type="protein sequence ID" value="USP82101.1"/>
    <property type="molecule type" value="Genomic_DNA"/>
</dbReference>
<evidence type="ECO:0000313" key="2">
    <source>
        <dbReference type="EMBL" id="USP82101.1"/>
    </source>
</evidence>
<reference evidence="2" key="1">
    <citation type="submission" date="2021-12" db="EMBL/GenBank/DDBJ databases">
        <title>Curvularia clavata genome.</title>
        <authorList>
            <person name="Cao Y."/>
        </authorList>
    </citation>
    <scope>NUCLEOTIDE SEQUENCE</scope>
    <source>
        <strain evidence="2">Yc1106</strain>
    </source>
</reference>
<protein>
    <submittedName>
        <fullName evidence="2">Uncharacterized protein</fullName>
    </submittedName>
</protein>
<gene>
    <name evidence="2" type="ORF">yc1106_09375</name>
</gene>
<accession>A0A9Q9DY19</accession>
<keyword evidence="3" id="KW-1185">Reference proteome</keyword>
<dbReference type="VEuPathDB" id="FungiDB:yc1106_09375"/>
<evidence type="ECO:0000256" key="1">
    <source>
        <dbReference type="SAM" id="MobiDB-lite"/>
    </source>
</evidence>
<dbReference type="Proteomes" id="UP001056012">
    <property type="component" value="Chromosome 7"/>
</dbReference>
<organism evidence="2 3">
    <name type="scientific">Curvularia clavata</name>
    <dbReference type="NCBI Taxonomy" id="95742"/>
    <lineage>
        <taxon>Eukaryota</taxon>
        <taxon>Fungi</taxon>
        <taxon>Dikarya</taxon>
        <taxon>Ascomycota</taxon>
        <taxon>Pezizomycotina</taxon>
        <taxon>Dothideomycetes</taxon>
        <taxon>Pleosporomycetidae</taxon>
        <taxon>Pleosporales</taxon>
        <taxon>Pleosporineae</taxon>
        <taxon>Pleosporaceae</taxon>
        <taxon>Curvularia</taxon>
    </lineage>
</organism>